<keyword evidence="2" id="KW-1185">Reference proteome</keyword>
<proteinExistence type="predicted"/>
<accession>A0ABX1YHV1</accession>
<dbReference type="EMBL" id="WHOB01000051">
    <property type="protein sequence ID" value="NOU80608.1"/>
    <property type="molecule type" value="Genomic_DNA"/>
</dbReference>
<evidence type="ECO:0000313" key="2">
    <source>
        <dbReference type="Proteomes" id="UP000596857"/>
    </source>
</evidence>
<protein>
    <submittedName>
        <fullName evidence="1">Uncharacterized protein</fullName>
    </submittedName>
</protein>
<comment type="caution">
    <text evidence="1">The sequence shown here is derived from an EMBL/GenBank/DDBJ whole genome shotgun (WGS) entry which is preliminary data.</text>
</comment>
<gene>
    <name evidence="1" type="ORF">GC101_17225</name>
</gene>
<name>A0ABX1YHV1_9BACL</name>
<dbReference type="Proteomes" id="UP000596857">
    <property type="component" value="Unassembled WGS sequence"/>
</dbReference>
<organism evidence="1 2">
    <name type="scientific">Paenibacillus phytohabitans</name>
    <dbReference type="NCBI Taxonomy" id="2654978"/>
    <lineage>
        <taxon>Bacteria</taxon>
        <taxon>Bacillati</taxon>
        <taxon>Bacillota</taxon>
        <taxon>Bacilli</taxon>
        <taxon>Bacillales</taxon>
        <taxon>Paenibacillaceae</taxon>
        <taxon>Paenibacillus</taxon>
    </lineage>
</organism>
<sequence length="75" mass="8359">MEVADPGEAKFLASLKKMIRTANNAAERMNYQHGQIELGAIARVMDAQIIESVPPGVERVIGAYYERVTGRKAYY</sequence>
<dbReference type="RefSeq" id="WP_171718241.1">
    <property type="nucleotide sequence ID" value="NZ_WHOB01000051.1"/>
</dbReference>
<reference evidence="1 2" key="1">
    <citation type="submission" date="2019-10" db="EMBL/GenBank/DDBJ databases">
        <title>Description of Paenibacillus terricola sp. nov.</title>
        <authorList>
            <person name="Carlier A."/>
            <person name="Qi S."/>
        </authorList>
    </citation>
    <scope>NUCLEOTIDE SEQUENCE [LARGE SCALE GENOMIC DNA]</scope>
    <source>
        <strain evidence="1 2">LMG 31459</strain>
    </source>
</reference>
<evidence type="ECO:0000313" key="1">
    <source>
        <dbReference type="EMBL" id="NOU80608.1"/>
    </source>
</evidence>